<dbReference type="EMBL" id="VNHK01000001">
    <property type="protein sequence ID" value="TYO94231.1"/>
    <property type="molecule type" value="Genomic_DNA"/>
</dbReference>
<comment type="caution">
    <text evidence="1">The sequence shown here is derived from an EMBL/GenBank/DDBJ whole genome shotgun (WGS) entry which is preliminary data.</text>
</comment>
<gene>
    <name evidence="1" type="ORF">LX74_00269</name>
</gene>
<keyword evidence="2" id="KW-1185">Reference proteome</keyword>
<name>A0ABY3NL76_ELIMR</name>
<organism evidence="1 2">
    <name type="scientific">Elizabethkingia miricola</name>
    <name type="common">Chryseobacterium miricola</name>
    <dbReference type="NCBI Taxonomy" id="172045"/>
    <lineage>
        <taxon>Bacteria</taxon>
        <taxon>Pseudomonadati</taxon>
        <taxon>Bacteroidota</taxon>
        <taxon>Flavobacteriia</taxon>
        <taxon>Flavobacteriales</taxon>
        <taxon>Weeksellaceae</taxon>
        <taxon>Elizabethkingia</taxon>
    </lineage>
</organism>
<evidence type="ECO:0000313" key="2">
    <source>
        <dbReference type="Proteomes" id="UP000324513"/>
    </source>
</evidence>
<accession>A0ABY3NL76</accession>
<dbReference type="Proteomes" id="UP000324513">
    <property type="component" value="Unassembled WGS sequence"/>
</dbReference>
<reference evidence="1 2" key="1">
    <citation type="submission" date="2019-07" db="EMBL/GenBank/DDBJ databases">
        <title>Genomic Encyclopedia of Archaeal and Bacterial Type Strains, Phase II (KMG-II): from individual species to whole genera.</title>
        <authorList>
            <person name="Goeker M."/>
        </authorList>
    </citation>
    <scope>NUCLEOTIDE SEQUENCE [LARGE SCALE GENOMIC DNA]</scope>
    <source>
        <strain evidence="1 2">DSM 14571</strain>
    </source>
</reference>
<proteinExistence type="predicted"/>
<protein>
    <submittedName>
        <fullName evidence="1">Signal transducing protein</fullName>
    </submittedName>
</protein>
<evidence type="ECO:0000313" key="1">
    <source>
        <dbReference type="EMBL" id="TYO94231.1"/>
    </source>
</evidence>
<sequence>MILLILNRFNNEIDMDLNTKVSVFEGDKPQEVQLIKSKLEEAGIEAEIDNSYMSFLSTPTATNLKVKVYLKDEKKAFDVIDGYLKEYNNN</sequence>